<reference evidence="16 17" key="1">
    <citation type="journal article" date="2023" name="Sci. Data">
        <title>Genome assembly of the Korean intertidal mud-creeper Batillaria attramentaria.</title>
        <authorList>
            <person name="Patra A.K."/>
            <person name="Ho P.T."/>
            <person name="Jun S."/>
            <person name="Lee S.J."/>
            <person name="Kim Y."/>
            <person name="Won Y.J."/>
        </authorList>
    </citation>
    <scope>NUCLEOTIDE SEQUENCE [LARGE SCALE GENOMIC DNA]</scope>
    <source>
        <strain evidence="16">Wonlab-2016</strain>
    </source>
</reference>
<evidence type="ECO:0000256" key="9">
    <source>
        <dbReference type="ARBA" id="ARBA00023065"/>
    </source>
</evidence>
<evidence type="ECO:0000256" key="7">
    <source>
        <dbReference type="ARBA" id="ARBA00022958"/>
    </source>
</evidence>
<dbReference type="PRINTS" id="PR01498">
    <property type="entry name" value="SHAWCHANNEL"/>
</dbReference>
<dbReference type="InterPro" id="IPR011333">
    <property type="entry name" value="SKP1/BTB/POZ_sf"/>
</dbReference>
<dbReference type="Pfam" id="PF02214">
    <property type="entry name" value="BTB_2"/>
    <property type="match status" value="1"/>
</dbReference>
<keyword evidence="2" id="KW-0813">Transport</keyword>
<organism evidence="16 17">
    <name type="scientific">Batillaria attramentaria</name>
    <dbReference type="NCBI Taxonomy" id="370345"/>
    <lineage>
        <taxon>Eukaryota</taxon>
        <taxon>Metazoa</taxon>
        <taxon>Spiralia</taxon>
        <taxon>Lophotrochozoa</taxon>
        <taxon>Mollusca</taxon>
        <taxon>Gastropoda</taxon>
        <taxon>Caenogastropoda</taxon>
        <taxon>Sorbeoconcha</taxon>
        <taxon>Cerithioidea</taxon>
        <taxon>Batillariidae</taxon>
        <taxon>Batillaria</taxon>
    </lineage>
</organism>
<keyword evidence="9" id="KW-0406">Ion transport</keyword>
<feature type="transmembrane region" description="Helical" evidence="13">
    <location>
        <begin position="369"/>
        <end position="392"/>
    </location>
</feature>
<evidence type="ECO:0000313" key="17">
    <source>
        <dbReference type="Proteomes" id="UP001519460"/>
    </source>
</evidence>
<accession>A0ABD0LFP1</accession>
<name>A0ABD0LFP1_9CAEN</name>
<evidence type="ECO:0000256" key="10">
    <source>
        <dbReference type="ARBA" id="ARBA00023136"/>
    </source>
</evidence>
<protein>
    <recommendedName>
        <fullName evidence="18">BTB domain-containing protein</fullName>
    </recommendedName>
</protein>
<feature type="transmembrane region" description="Helical" evidence="13">
    <location>
        <begin position="297"/>
        <end position="316"/>
    </location>
</feature>
<keyword evidence="6" id="KW-0851">Voltage-gated channel</keyword>
<dbReference type="InterPro" id="IPR027359">
    <property type="entry name" value="Volt_channel_dom_sf"/>
</dbReference>
<sequence>MGDRVTFNLSGTCFMVSQATCDKLMDLSTESRLIIEDAQLKGSKRELFLERDPTCFAALLHFSRQGELHLPPVVCPLVFKSEMSVWGVELSSLSNCCYNTMVSVMDDRQMLENFERNVRYSDDVPAGPVESLSAWQTVRLRAWNVLERPFSSRAAKVYTTVFFLFLVASLFSMIVSTHDSFKRNLDESEWREALGDEFTLYEDFFRYHYRWDDADASQPKPPSQATGSPTVSSLQNTSTDQSSITVTSTEATPPSKTGKLETFRARMHFLDYVDHACMAFFTLDFLLRVLFCPHLCRYFLSVLNLADLVALLAMYVRLMLDKLLPAERFTVTSLDLIDCLTIFRFLRFFRLLRDVIGFQVLMSAIKSSLYELLLLVMFLSGAVLLFSTLVFWCEKSTMRSIPDAFWWAIVTMTTVGYGDMYPVTFQGKIVGSLCALSGVVLIAITIPVLVNNFLLFYGHSKVIIARNHESRRTEIRDKWNDAVTRTCTGNKVNVNKVYVQPDAHLWEGWVSPGHEHDLRQYGRVVPSGKKTDSQKSVIVT</sequence>
<evidence type="ECO:0000313" key="16">
    <source>
        <dbReference type="EMBL" id="KAK7497892.1"/>
    </source>
</evidence>
<keyword evidence="5" id="KW-0631">Potassium channel</keyword>
<evidence type="ECO:0000256" key="12">
    <source>
        <dbReference type="SAM" id="MobiDB-lite"/>
    </source>
</evidence>
<evidence type="ECO:0000256" key="11">
    <source>
        <dbReference type="ARBA" id="ARBA00023303"/>
    </source>
</evidence>
<evidence type="ECO:0000259" key="14">
    <source>
        <dbReference type="Pfam" id="PF00520"/>
    </source>
</evidence>
<keyword evidence="8 13" id="KW-1133">Transmembrane helix</keyword>
<feature type="domain" description="Ion transport" evidence="14">
    <location>
        <begin position="260"/>
        <end position="456"/>
    </location>
</feature>
<dbReference type="InterPro" id="IPR028325">
    <property type="entry name" value="VG_K_chnl"/>
</dbReference>
<feature type="transmembrane region" description="Helical" evidence="13">
    <location>
        <begin position="157"/>
        <end position="175"/>
    </location>
</feature>
<evidence type="ECO:0000256" key="2">
    <source>
        <dbReference type="ARBA" id="ARBA00022448"/>
    </source>
</evidence>
<dbReference type="InterPro" id="IPR003131">
    <property type="entry name" value="T1-type_BTB"/>
</dbReference>
<dbReference type="Proteomes" id="UP001519460">
    <property type="component" value="Unassembled WGS sequence"/>
</dbReference>
<dbReference type="GO" id="GO:0034702">
    <property type="term" value="C:monoatomic ion channel complex"/>
    <property type="evidence" value="ECO:0007669"/>
    <property type="project" value="UniProtKB-KW"/>
</dbReference>
<dbReference type="EMBL" id="JACVVK020000054">
    <property type="protein sequence ID" value="KAK7497892.1"/>
    <property type="molecule type" value="Genomic_DNA"/>
</dbReference>
<evidence type="ECO:0000256" key="3">
    <source>
        <dbReference type="ARBA" id="ARBA00022538"/>
    </source>
</evidence>
<evidence type="ECO:0000256" key="13">
    <source>
        <dbReference type="SAM" id="Phobius"/>
    </source>
</evidence>
<keyword evidence="10 13" id="KW-0472">Membrane</keyword>
<feature type="transmembrane region" description="Helical" evidence="13">
    <location>
        <begin position="269"/>
        <end position="291"/>
    </location>
</feature>
<dbReference type="InterPro" id="IPR005821">
    <property type="entry name" value="Ion_trans_dom"/>
</dbReference>
<dbReference type="PRINTS" id="PR00169">
    <property type="entry name" value="KCHANNEL"/>
</dbReference>
<dbReference type="InterPro" id="IPR003968">
    <property type="entry name" value="K_chnl_volt-dep_Kv"/>
</dbReference>
<dbReference type="SUPFAM" id="SSF54695">
    <property type="entry name" value="POZ domain"/>
    <property type="match status" value="1"/>
</dbReference>
<keyword evidence="17" id="KW-1185">Reference proteome</keyword>
<dbReference type="PRINTS" id="PR01491">
    <property type="entry name" value="KVCHANNEL"/>
</dbReference>
<keyword evidence="11" id="KW-0407">Ion channel</keyword>
<feature type="transmembrane region" description="Helical" evidence="13">
    <location>
        <begin position="404"/>
        <end position="423"/>
    </location>
</feature>
<dbReference type="GO" id="GO:0005267">
    <property type="term" value="F:potassium channel activity"/>
    <property type="evidence" value="ECO:0007669"/>
    <property type="project" value="UniProtKB-KW"/>
</dbReference>
<dbReference type="InterPro" id="IPR003974">
    <property type="entry name" value="K_chnl_volt-dep_Kv3"/>
</dbReference>
<keyword evidence="3" id="KW-0633">Potassium transport</keyword>
<dbReference type="FunFam" id="1.10.287.70:FF:000002">
    <property type="entry name" value="Potassium voltage-gated channel subfamily a member"/>
    <property type="match status" value="1"/>
</dbReference>
<evidence type="ECO:0000259" key="15">
    <source>
        <dbReference type="Pfam" id="PF02214"/>
    </source>
</evidence>
<dbReference type="AlphaFoldDB" id="A0ABD0LFP1"/>
<dbReference type="Gene3D" id="1.20.120.350">
    <property type="entry name" value="Voltage-gated potassium channels. Chain C"/>
    <property type="match status" value="1"/>
</dbReference>
<keyword evidence="4 13" id="KW-0812">Transmembrane</keyword>
<dbReference type="Gene3D" id="1.10.287.70">
    <property type="match status" value="1"/>
</dbReference>
<dbReference type="PANTHER" id="PTHR11537">
    <property type="entry name" value="VOLTAGE-GATED POTASSIUM CHANNEL"/>
    <property type="match status" value="1"/>
</dbReference>
<evidence type="ECO:0000256" key="1">
    <source>
        <dbReference type="ARBA" id="ARBA00004141"/>
    </source>
</evidence>
<gene>
    <name evidence="16" type="ORF">BaRGS_00010763</name>
</gene>
<evidence type="ECO:0000256" key="8">
    <source>
        <dbReference type="ARBA" id="ARBA00022989"/>
    </source>
</evidence>
<feature type="compositionally biased region" description="Polar residues" evidence="12">
    <location>
        <begin position="223"/>
        <end position="255"/>
    </location>
</feature>
<comment type="caution">
    <text evidence="16">The sequence shown here is derived from an EMBL/GenBank/DDBJ whole genome shotgun (WGS) entry which is preliminary data.</text>
</comment>
<dbReference type="Pfam" id="PF00520">
    <property type="entry name" value="Ion_trans"/>
    <property type="match status" value="1"/>
</dbReference>
<evidence type="ECO:0000256" key="6">
    <source>
        <dbReference type="ARBA" id="ARBA00022882"/>
    </source>
</evidence>
<feature type="region of interest" description="Disordered" evidence="12">
    <location>
        <begin position="216"/>
        <end position="257"/>
    </location>
</feature>
<dbReference type="PANTHER" id="PTHR11537:SF254">
    <property type="entry name" value="POTASSIUM VOLTAGE-GATED CHANNEL PROTEIN SHAB"/>
    <property type="match status" value="1"/>
</dbReference>
<keyword evidence="7" id="KW-0630">Potassium</keyword>
<evidence type="ECO:0000256" key="4">
    <source>
        <dbReference type="ARBA" id="ARBA00022692"/>
    </source>
</evidence>
<feature type="transmembrane region" description="Helical" evidence="13">
    <location>
        <begin position="429"/>
        <end position="457"/>
    </location>
</feature>
<evidence type="ECO:0008006" key="18">
    <source>
        <dbReference type="Google" id="ProtNLM"/>
    </source>
</evidence>
<proteinExistence type="predicted"/>
<dbReference type="Gene3D" id="3.30.710.10">
    <property type="entry name" value="Potassium Channel Kv1.1, Chain A"/>
    <property type="match status" value="1"/>
</dbReference>
<comment type="subcellular location">
    <subcellularLocation>
        <location evidence="1">Membrane</location>
        <topology evidence="1">Multi-pass membrane protein</topology>
    </subcellularLocation>
</comment>
<evidence type="ECO:0000256" key="5">
    <source>
        <dbReference type="ARBA" id="ARBA00022826"/>
    </source>
</evidence>
<feature type="domain" description="Potassium channel tetramerisation-type BTB" evidence="15">
    <location>
        <begin position="5"/>
        <end position="96"/>
    </location>
</feature>
<dbReference type="SUPFAM" id="SSF81324">
    <property type="entry name" value="Voltage-gated potassium channels"/>
    <property type="match status" value="1"/>
</dbReference>